<accession>A0A541AZW7</accession>
<dbReference type="RefSeq" id="WP_142103021.1">
    <property type="nucleotide sequence ID" value="NZ_VIGH01000011.1"/>
</dbReference>
<keyword evidence="1" id="KW-0812">Transmembrane</keyword>
<dbReference type="AlphaFoldDB" id="A0A541AZW7"/>
<feature type="transmembrane region" description="Helical" evidence="1">
    <location>
        <begin position="37"/>
        <end position="55"/>
    </location>
</feature>
<sequence>MTTLSPPARKTLIACVFVASVVGAAFGVYGLNVEMAVVWLIVASVSGLYLLKLRAESRGRLERRSE</sequence>
<name>A0A541AZW7_9NOCA</name>
<comment type="caution">
    <text evidence="2">The sequence shown here is derived from an EMBL/GenBank/DDBJ whole genome shotgun (WGS) entry which is preliminary data.</text>
</comment>
<evidence type="ECO:0000313" key="3">
    <source>
        <dbReference type="Proteomes" id="UP000316256"/>
    </source>
</evidence>
<feature type="transmembrane region" description="Helical" evidence="1">
    <location>
        <begin position="12"/>
        <end position="31"/>
    </location>
</feature>
<keyword evidence="1" id="KW-1133">Transmembrane helix</keyword>
<dbReference type="EMBL" id="VIGH01000011">
    <property type="protein sequence ID" value="TQF65620.1"/>
    <property type="molecule type" value="Genomic_DNA"/>
</dbReference>
<keyword evidence="1" id="KW-0472">Membrane</keyword>
<proteinExistence type="predicted"/>
<dbReference type="OrthoDB" id="4475284at2"/>
<gene>
    <name evidence="2" type="ORF">FK531_21230</name>
</gene>
<keyword evidence="3" id="KW-1185">Reference proteome</keyword>
<organism evidence="2 3">
    <name type="scientific">Rhodococcus spelaei</name>
    <dbReference type="NCBI Taxonomy" id="2546320"/>
    <lineage>
        <taxon>Bacteria</taxon>
        <taxon>Bacillati</taxon>
        <taxon>Actinomycetota</taxon>
        <taxon>Actinomycetes</taxon>
        <taxon>Mycobacteriales</taxon>
        <taxon>Nocardiaceae</taxon>
        <taxon>Rhodococcus</taxon>
    </lineage>
</organism>
<reference evidence="2 3" key="1">
    <citation type="submission" date="2019-06" db="EMBL/GenBank/DDBJ databases">
        <title>Rhodococcus spaelei sp. nov., isolated from a cave.</title>
        <authorList>
            <person name="Lee S.D."/>
        </authorList>
    </citation>
    <scope>NUCLEOTIDE SEQUENCE [LARGE SCALE GENOMIC DNA]</scope>
    <source>
        <strain evidence="2 3">C9-5</strain>
    </source>
</reference>
<evidence type="ECO:0000256" key="1">
    <source>
        <dbReference type="SAM" id="Phobius"/>
    </source>
</evidence>
<dbReference type="Proteomes" id="UP000316256">
    <property type="component" value="Unassembled WGS sequence"/>
</dbReference>
<protein>
    <submittedName>
        <fullName evidence="2">Uncharacterized protein</fullName>
    </submittedName>
</protein>
<evidence type="ECO:0000313" key="2">
    <source>
        <dbReference type="EMBL" id="TQF65620.1"/>
    </source>
</evidence>